<sequence length="309" mass="35227">MRTDGHLHTGLLTELLTYKHISKQPSKSRTFLMELQAVLQNDENVLFVMPLMQSDLLSVIQGPMDRSRTRWWVAQVALGIDALHNMGIIHRDIKPENILLDARTNSVRIADYNAAFLHPGDAPLENGAVYTREYAGSKPYLAPEVIRRRWYGKMVDWWSLGCVMFDLVSGELLFRSETQRAKYAKWDAKKEGTSYLRWATDLTRDEEAVLLGLLHLSPNSRFQLSQLQRHRYFVDERGSNVFHVLAEQMHASPGSRSLLIDVLCASLNVDFSTTAAVLSLEKAPEIGEEGPYEFRDFAWLHPRGPWGSS</sequence>
<keyword evidence="5 10" id="KW-0418">Kinase</keyword>
<evidence type="ECO:0000256" key="5">
    <source>
        <dbReference type="ARBA" id="ARBA00022777"/>
    </source>
</evidence>
<evidence type="ECO:0000256" key="8">
    <source>
        <dbReference type="ARBA" id="ARBA00048679"/>
    </source>
</evidence>
<dbReference type="STRING" id="1314783.A0A165M3G4"/>
<evidence type="ECO:0000259" key="9">
    <source>
        <dbReference type="PROSITE" id="PS50011"/>
    </source>
</evidence>
<dbReference type="EMBL" id="KV429110">
    <property type="protein sequence ID" value="KZT65183.1"/>
    <property type="molecule type" value="Genomic_DNA"/>
</dbReference>
<dbReference type="InterPro" id="IPR008271">
    <property type="entry name" value="Ser/Thr_kinase_AS"/>
</dbReference>
<dbReference type="GO" id="GO:0035556">
    <property type="term" value="P:intracellular signal transduction"/>
    <property type="evidence" value="ECO:0007669"/>
    <property type="project" value="TreeGrafter"/>
</dbReference>
<dbReference type="EC" id="2.7.11.1" evidence="1"/>
<dbReference type="Gene3D" id="1.10.510.10">
    <property type="entry name" value="Transferase(Phosphotransferase) domain 1"/>
    <property type="match status" value="1"/>
</dbReference>
<keyword evidence="11" id="KW-1185">Reference proteome</keyword>
<dbReference type="InterPro" id="IPR000719">
    <property type="entry name" value="Prot_kinase_dom"/>
</dbReference>
<dbReference type="OrthoDB" id="10252171at2759"/>
<evidence type="ECO:0000313" key="10">
    <source>
        <dbReference type="EMBL" id="KZT65183.1"/>
    </source>
</evidence>
<dbReference type="AlphaFoldDB" id="A0A165M3G4"/>
<dbReference type="SUPFAM" id="SSF56112">
    <property type="entry name" value="Protein kinase-like (PK-like)"/>
    <property type="match status" value="1"/>
</dbReference>
<protein>
    <recommendedName>
        <fullName evidence="1">non-specific serine/threonine protein kinase</fullName>
        <ecNumber evidence="1">2.7.11.1</ecNumber>
    </recommendedName>
</protein>
<accession>A0A165M3G4</accession>
<name>A0A165M3G4_9APHY</name>
<dbReference type="Proteomes" id="UP000076727">
    <property type="component" value="Unassembled WGS sequence"/>
</dbReference>
<dbReference type="PROSITE" id="PS00108">
    <property type="entry name" value="PROTEIN_KINASE_ST"/>
    <property type="match status" value="1"/>
</dbReference>
<keyword evidence="2" id="KW-0723">Serine/threonine-protein kinase</keyword>
<dbReference type="InterPro" id="IPR011009">
    <property type="entry name" value="Kinase-like_dom_sf"/>
</dbReference>
<dbReference type="PROSITE" id="PS50011">
    <property type="entry name" value="PROTEIN_KINASE_DOM"/>
    <property type="match status" value="1"/>
</dbReference>
<reference evidence="10 11" key="1">
    <citation type="journal article" date="2016" name="Mol. Biol. Evol.">
        <title>Comparative Genomics of Early-Diverging Mushroom-Forming Fungi Provides Insights into the Origins of Lignocellulose Decay Capabilities.</title>
        <authorList>
            <person name="Nagy L.G."/>
            <person name="Riley R."/>
            <person name="Tritt A."/>
            <person name="Adam C."/>
            <person name="Daum C."/>
            <person name="Floudas D."/>
            <person name="Sun H."/>
            <person name="Yadav J.S."/>
            <person name="Pangilinan J."/>
            <person name="Larsson K.H."/>
            <person name="Matsuura K."/>
            <person name="Barry K."/>
            <person name="Labutti K."/>
            <person name="Kuo R."/>
            <person name="Ohm R.A."/>
            <person name="Bhattacharya S.S."/>
            <person name="Shirouzu T."/>
            <person name="Yoshinaga Y."/>
            <person name="Martin F.M."/>
            <person name="Grigoriev I.V."/>
            <person name="Hibbett D.S."/>
        </authorList>
    </citation>
    <scope>NUCLEOTIDE SEQUENCE [LARGE SCALE GENOMIC DNA]</scope>
    <source>
        <strain evidence="10 11">L-15889</strain>
    </source>
</reference>
<gene>
    <name evidence="10" type="ORF">DAEQUDRAFT_769039</name>
</gene>
<dbReference type="SMART" id="SM00220">
    <property type="entry name" value="S_TKc"/>
    <property type="match status" value="1"/>
</dbReference>
<dbReference type="InterPro" id="IPR050236">
    <property type="entry name" value="Ser_Thr_kinase_AGC"/>
</dbReference>
<keyword evidence="4" id="KW-0547">Nucleotide-binding</keyword>
<organism evidence="10 11">
    <name type="scientific">Daedalea quercina L-15889</name>
    <dbReference type="NCBI Taxonomy" id="1314783"/>
    <lineage>
        <taxon>Eukaryota</taxon>
        <taxon>Fungi</taxon>
        <taxon>Dikarya</taxon>
        <taxon>Basidiomycota</taxon>
        <taxon>Agaricomycotina</taxon>
        <taxon>Agaricomycetes</taxon>
        <taxon>Polyporales</taxon>
        <taxon>Fomitopsis</taxon>
    </lineage>
</organism>
<evidence type="ECO:0000256" key="1">
    <source>
        <dbReference type="ARBA" id="ARBA00012513"/>
    </source>
</evidence>
<comment type="catalytic activity">
    <reaction evidence="7">
        <text>L-threonyl-[protein] + ATP = O-phospho-L-threonyl-[protein] + ADP + H(+)</text>
        <dbReference type="Rhea" id="RHEA:46608"/>
        <dbReference type="Rhea" id="RHEA-COMP:11060"/>
        <dbReference type="Rhea" id="RHEA-COMP:11605"/>
        <dbReference type="ChEBI" id="CHEBI:15378"/>
        <dbReference type="ChEBI" id="CHEBI:30013"/>
        <dbReference type="ChEBI" id="CHEBI:30616"/>
        <dbReference type="ChEBI" id="CHEBI:61977"/>
        <dbReference type="ChEBI" id="CHEBI:456216"/>
        <dbReference type="EC" id="2.7.11.1"/>
    </reaction>
</comment>
<dbReference type="PANTHER" id="PTHR24356:SF407">
    <property type="entry name" value="RAC SERINE_THREONINE-PROTEIN KINASE"/>
    <property type="match status" value="1"/>
</dbReference>
<dbReference type="GO" id="GO:0004674">
    <property type="term" value="F:protein serine/threonine kinase activity"/>
    <property type="evidence" value="ECO:0007669"/>
    <property type="project" value="UniProtKB-KW"/>
</dbReference>
<evidence type="ECO:0000256" key="6">
    <source>
        <dbReference type="ARBA" id="ARBA00022840"/>
    </source>
</evidence>
<feature type="domain" description="Protein kinase" evidence="9">
    <location>
        <begin position="1"/>
        <end position="233"/>
    </location>
</feature>
<proteinExistence type="predicted"/>
<dbReference type="PANTHER" id="PTHR24356">
    <property type="entry name" value="SERINE/THREONINE-PROTEIN KINASE"/>
    <property type="match status" value="1"/>
</dbReference>
<keyword evidence="6" id="KW-0067">ATP-binding</keyword>
<dbReference type="GO" id="GO:0005524">
    <property type="term" value="F:ATP binding"/>
    <property type="evidence" value="ECO:0007669"/>
    <property type="project" value="UniProtKB-KW"/>
</dbReference>
<evidence type="ECO:0000256" key="2">
    <source>
        <dbReference type="ARBA" id="ARBA00022527"/>
    </source>
</evidence>
<evidence type="ECO:0000313" key="11">
    <source>
        <dbReference type="Proteomes" id="UP000076727"/>
    </source>
</evidence>
<comment type="catalytic activity">
    <reaction evidence="8">
        <text>L-seryl-[protein] + ATP = O-phospho-L-seryl-[protein] + ADP + H(+)</text>
        <dbReference type="Rhea" id="RHEA:17989"/>
        <dbReference type="Rhea" id="RHEA-COMP:9863"/>
        <dbReference type="Rhea" id="RHEA-COMP:11604"/>
        <dbReference type="ChEBI" id="CHEBI:15378"/>
        <dbReference type="ChEBI" id="CHEBI:29999"/>
        <dbReference type="ChEBI" id="CHEBI:30616"/>
        <dbReference type="ChEBI" id="CHEBI:83421"/>
        <dbReference type="ChEBI" id="CHEBI:456216"/>
        <dbReference type="EC" id="2.7.11.1"/>
    </reaction>
</comment>
<dbReference type="Pfam" id="PF00069">
    <property type="entry name" value="Pkinase"/>
    <property type="match status" value="1"/>
</dbReference>
<keyword evidence="3" id="KW-0808">Transferase</keyword>
<evidence type="ECO:0000256" key="4">
    <source>
        <dbReference type="ARBA" id="ARBA00022741"/>
    </source>
</evidence>
<evidence type="ECO:0000256" key="7">
    <source>
        <dbReference type="ARBA" id="ARBA00047899"/>
    </source>
</evidence>
<evidence type="ECO:0000256" key="3">
    <source>
        <dbReference type="ARBA" id="ARBA00022679"/>
    </source>
</evidence>